<reference evidence="2 4" key="1">
    <citation type="journal article" date="2012" name="Nature">
        <title>Algal genomes reveal evolutionary mosaicism and the fate of nucleomorphs.</title>
        <authorList>
            <consortium name="DOE Joint Genome Institute"/>
            <person name="Curtis B.A."/>
            <person name="Tanifuji G."/>
            <person name="Burki F."/>
            <person name="Gruber A."/>
            <person name="Irimia M."/>
            <person name="Maruyama S."/>
            <person name="Arias M.C."/>
            <person name="Ball S.G."/>
            <person name="Gile G.H."/>
            <person name="Hirakawa Y."/>
            <person name="Hopkins J.F."/>
            <person name="Kuo A."/>
            <person name="Rensing S.A."/>
            <person name="Schmutz J."/>
            <person name="Symeonidi A."/>
            <person name="Elias M."/>
            <person name="Eveleigh R.J."/>
            <person name="Herman E.K."/>
            <person name="Klute M.J."/>
            <person name="Nakayama T."/>
            <person name="Obornik M."/>
            <person name="Reyes-Prieto A."/>
            <person name="Armbrust E.V."/>
            <person name="Aves S.J."/>
            <person name="Beiko R.G."/>
            <person name="Coutinho P."/>
            <person name="Dacks J.B."/>
            <person name="Durnford D.G."/>
            <person name="Fast N.M."/>
            <person name="Green B.R."/>
            <person name="Grisdale C.J."/>
            <person name="Hempel F."/>
            <person name="Henrissat B."/>
            <person name="Hoppner M.P."/>
            <person name="Ishida K."/>
            <person name="Kim E."/>
            <person name="Koreny L."/>
            <person name="Kroth P.G."/>
            <person name="Liu Y."/>
            <person name="Malik S.B."/>
            <person name="Maier U.G."/>
            <person name="McRose D."/>
            <person name="Mock T."/>
            <person name="Neilson J.A."/>
            <person name="Onodera N.T."/>
            <person name="Poole A.M."/>
            <person name="Pritham E.J."/>
            <person name="Richards T.A."/>
            <person name="Rocap G."/>
            <person name="Roy S.W."/>
            <person name="Sarai C."/>
            <person name="Schaack S."/>
            <person name="Shirato S."/>
            <person name="Slamovits C.H."/>
            <person name="Spencer D.F."/>
            <person name="Suzuki S."/>
            <person name="Worden A.Z."/>
            <person name="Zauner S."/>
            <person name="Barry K."/>
            <person name="Bell C."/>
            <person name="Bharti A.K."/>
            <person name="Crow J.A."/>
            <person name="Grimwood J."/>
            <person name="Kramer R."/>
            <person name="Lindquist E."/>
            <person name="Lucas S."/>
            <person name="Salamov A."/>
            <person name="McFadden G.I."/>
            <person name="Lane C.E."/>
            <person name="Keeling P.J."/>
            <person name="Gray M.W."/>
            <person name="Grigoriev I.V."/>
            <person name="Archibald J.M."/>
        </authorList>
    </citation>
    <scope>NUCLEOTIDE SEQUENCE</scope>
    <source>
        <strain evidence="2 4">CCMP2712</strain>
    </source>
</reference>
<dbReference type="RefSeq" id="XP_005819357.1">
    <property type="nucleotide sequence ID" value="XM_005819300.1"/>
</dbReference>
<dbReference type="Gene3D" id="2.40.160.120">
    <property type="match status" value="1"/>
</dbReference>
<evidence type="ECO:0000313" key="3">
    <source>
        <dbReference type="EnsemblProtists" id="EKX32377"/>
    </source>
</evidence>
<reference evidence="4" key="2">
    <citation type="submission" date="2012-11" db="EMBL/GenBank/DDBJ databases">
        <authorList>
            <person name="Kuo A."/>
            <person name="Curtis B.A."/>
            <person name="Tanifuji G."/>
            <person name="Burki F."/>
            <person name="Gruber A."/>
            <person name="Irimia M."/>
            <person name="Maruyama S."/>
            <person name="Arias M.C."/>
            <person name="Ball S.G."/>
            <person name="Gile G.H."/>
            <person name="Hirakawa Y."/>
            <person name="Hopkins J.F."/>
            <person name="Rensing S.A."/>
            <person name="Schmutz J."/>
            <person name="Symeonidi A."/>
            <person name="Elias M."/>
            <person name="Eveleigh R.J."/>
            <person name="Herman E.K."/>
            <person name="Klute M.J."/>
            <person name="Nakayama T."/>
            <person name="Obornik M."/>
            <person name="Reyes-Prieto A."/>
            <person name="Armbrust E.V."/>
            <person name="Aves S.J."/>
            <person name="Beiko R.G."/>
            <person name="Coutinho P."/>
            <person name="Dacks J.B."/>
            <person name="Durnford D.G."/>
            <person name="Fast N.M."/>
            <person name="Green B.R."/>
            <person name="Grisdale C."/>
            <person name="Hempe F."/>
            <person name="Henrissat B."/>
            <person name="Hoppner M.P."/>
            <person name="Ishida K.-I."/>
            <person name="Kim E."/>
            <person name="Koreny L."/>
            <person name="Kroth P.G."/>
            <person name="Liu Y."/>
            <person name="Malik S.-B."/>
            <person name="Maier U.G."/>
            <person name="McRose D."/>
            <person name="Mock T."/>
            <person name="Neilson J.A."/>
            <person name="Onodera N.T."/>
            <person name="Poole A.M."/>
            <person name="Pritham E.J."/>
            <person name="Richards T.A."/>
            <person name="Rocap G."/>
            <person name="Roy S.W."/>
            <person name="Sarai C."/>
            <person name="Schaack S."/>
            <person name="Shirato S."/>
            <person name="Slamovits C.H."/>
            <person name="Spencer D.F."/>
            <person name="Suzuki S."/>
            <person name="Worden A.Z."/>
            <person name="Zauner S."/>
            <person name="Barry K."/>
            <person name="Bell C."/>
            <person name="Bharti A.K."/>
            <person name="Crow J.A."/>
            <person name="Grimwood J."/>
            <person name="Kramer R."/>
            <person name="Lindquist E."/>
            <person name="Lucas S."/>
            <person name="Salamov A."/>
            <person name="McFadden G.I."/>
            <person name="Lane C.E."/>
            <person name="Keeling P.J."/>
            <person name="Gray M.W."/>
            <person name="Grigoriev I.V."/>
            <person name="Archibald J.M."/>
        </authorList>
    </citation>
    <scope>NUCLEOTIDE SEQUENCE</scope>
    <source>
        <strain evidence="4">CCMP2712</strain>
    </source>
</reference>
<feature type="coiled-coil region" evidence="1">
    <location>
        <begin position="128"/>
        <end position="158"/>
    </location>
</feature>
<organism evidence="2">
    <name type="scientific">Guillardia theta (strain CCMP2712)</name>
    <name type="common">Cryptophyte</name>
    <dbReference type="NCBI Taxonomy" id="905079"/>
    <lineage>
        <taxon>Eukaryota</taxon>
        <taxon>Cryptophyceae</taxon>
        <taxon>Pyrenomonadales</taxon>
        <taxon>Geminigeraceae</taxon>
        <taxon>Guillardia</taxon>
    </lineage>
</organism>
<dbReference type="SUPFAM" id="SSF144000">
    <property type="entry name" value="Oxysterol-binding protein-like"/>
    <property type="match status" value="1"/>
</dbReference>
<dbReference type="EnsemblProtists" id="EKX32377">
    <property type="protein sequence ID" value="EKX32377"/>
    <property type="gene ID" value="GUITHDRAFT_121455"/>
</dbReference>
<evidence type="ECO:0000313" key="4">
    <source>
        <dbReference type="Proteomes" id="UP000011087"/>
    </source>
</evidence>
<dbReference type="HOGENOM" id="CLU_1655508_0_0_1"/>
<dbReference type="AlphaFoldDB" id="L1I8H9"/>
<dbReference type="InterPro" id="IPR000648">
    <property type="entry name" value="Oxysterol-bd"/>
</dbReference>
<gene>
    <name evidence="2" type="ORF">GUITHDRAFT_121455</name>
</gene>
<dbReference type="GO" id="GO:0032934">
    <property type="term" value="F:sterol binding"/>
    <property type="evidence" value="ECO:0007669"/>
    <property type="project" value="TreeGrafter"/>
</dbReference>
<evidence type="ECO:0000256" key="1">
    <source>
        <dbReference type="SAM" id="Coils"/>
    </source>
</evidence>
<proteinExistence type="predicted"/>
<dbReference type="EMBL" id="JH993193">
    <property type="protein sequence ID" value="EKX32377.1"/>
    <property type="molecule type" value="Genomic_DNA"/>
</dbReference>
<dbReference type="GeneID" id="17289108"/>
<dbReference type="InterPro" id="IPR037239">
    <property type="entry name" value="OSBP_sf"/>
</dbReference>
<dbReference type="GO" id="GO:0005829">
    <property type="term" value="C:cytosol"/>
    <property type="evidence" value="ECO:0007669"/>
    <property type="project" value="TreeGrafter"/>
</dbReference>
<protein>
    <submittedName>
        <fullName evidence="2 3">Uncharacterized protein</fullName>
    </submittedName>
</protein>
<reference evidence="3" key="3">
    <citation type="submission" date="2016-03" db="UniProtKB">
        <authorList>
            <consortium name="EnsemblProtists"/>
        </authorList>
    </citation>
    <scope>IDENTIFICATION</scope>
</reference>
<dbReference type="PANTHER" id="PTHR10972:SF148">
    <property type="entry name" value="OXYSTEROL-BINDING PROTEIN 9"/>
    <property type="match status" value="1"/>
</dbReference>
<dbReference type="GO" id="GO:0016020">
    <property type="term" value="C:membrane"/>
    <property type="evidence" value="ECO:0007669"/>
    <property type="project" value="TreeGrafter"/>
</dbReference>
<dbReference type="Proteomes" id="UP000011087">
    <property type="component" value="Unassembled WGS sequence"/>
</dbReference>
<keyword evidence="1" id="KW-0175">Coiled coil</keyword>
<dbReference type="PaxDb" id="55529-EKX32377"/>
<keyword evidence="4" id="KW-1185">Reference proteome</keyword>
<dbReference type="STRING" id="905079.L1I8H9"/>
<dbReference type="KEGG" id="gtt:GUITHDRAFT_121455"/>
<dbReference type="PANTHER" id="PTHR10972">
    <property type="entry name" value="OXYSTEROL-BINDING PROTEIN-RELATED"/>
    <property type="match status" value="1"/>
</dbReference>
<name>L1I8H9_GUITC</name>
<dbReference type="Pfam" id="PF01237">
    <property type="entry name" value="Oxysterol_BP"/>
    <property type="match status" value="1"/>
</dbReference>
<sequence>MNLPSHGLREVSFKDGTTIEIGFPDNRINNLFWGDMHHEVLGSQLFVDARNGLRARLQFSPPGRKGLPSDYFEGVIERFDPAKPRGGGAGGVDDRGVRYWDFRTFSKATSSSPPALLPSDSRLRPDRNALVEKNIKLAQAEKLRLEEEQRQQRKLREQKK</sequence>
<accession>L1I8H9</accession>
<evidence type="ECO:0000313" key="2">
    <source>
        <dbReference type="EMBL" id="EKX32377.1"/>
    </source>
</evidence>